<keyword evidence="2" id="KW-0812">Transmembrane</keyword>
<organism evidence="3 4">
    <name type="scientific">Deinococcus carri</name>
    <dbReference type="NCBI Taxonomy" id="1211323"/>
    <lineage>
        <taxon>Bacteria</taxon>
        <taxon>Thermotogati</taxon>
        <taxon>Deinococcota</taxon>
        <taxon>Deinococci</taxon>
        <taxon>Deinococcales</taxon>
        <taxon>Deinococcaceae</taxon>
        <taxon>Deinococcus</taxon>
    </lineage>
</organism>
<dbReference type="RefSeq" id="WP_345466508.1">
    <property type="nucleotide sequence ID" value="NZ_BAABRP010000014.1"/>
</dbReference>
<evidence type="ECO:0000256" key="2">
    <source>
        <dbReference type="SAM" id="Phobius"/>
    </source>
</evidence>
<dbReference type="Proteomes" id="UP001401887">
    <property type="component" value="Unassembled WGS sequence"/>
</dbReference>
<protein>
    <submittedName>
        <fullName evidence="3">Uncharacterized protein</fullName>
    </submittedName>
</protein>
<keyword evidence="2" id="KW-0472">Membrane</keyword>
<proteinExistence type="predicted"/>
<sequence>MNPWRWLTTPDPDPGFTPRKLLKLFVRVLIFALLASLLSAVLRAAGLGKYLDTWWGTLLFVLVLYVPLARFLTVDTFVPRRLAQNRTAQQRGGARGTGKAVTSSAERRKERNRYAGVRKGPPRGSGGRR</sequence>
<evidence type="ECO:0000313" key="4">
    <source>
        <dbReference type="Proteomes" id="UP001401887"/>
    </source>
</evidence>
<feature type="transmembrane region" description="Helical" evidence="2">
    <location>
        <begin position="54"/>
        <end position="72"/>
    </location>
</feature>
<evidence type="ECO:0000313" key="3">
    <source>
        <dbReference type="EMBL" id="GAA5514150.1"/>
    </source>
</evidence>
<dbReference type="EMBL" id="BAABRP010000014">
    <property type="protein sequence ID" value="GAA5514150.1"/>
    <property type="molecule type" value="Genomic_DNA"/>
</dbReference>
<evidence type="ECO:0000256" key="1">
    <source>
        <dbReference type="SAM" id="MobiDB-lite"/>
    </source>
</evidence>
<comment type="caution">
    <text evidence="3">The sequence shown here is derived from an EMBL/GenBank/DDBJ whole genome shotgun (WGS) entry which is preliminary data.</text>
</comment>
<name>A0ABP9WBL8_9DEIO</name>
<feature type="transmembrane region" description="Helical" evidence="2">
    <location>
        <begin position="21"/>
        <end position="42"/>
    </location>
</feature>
<accession>A0ABP9WBL8</accession>
<keyword evidence="4" id="KW-1185">Reference proteome</keyword>
<gene>
    <name evidence="3" type="ORF">Dcar01_02903</name>
</gene>
<feature type="region of interest" description="Disordered" evidence="1">
    <location>
        <begin position="85"/>
        <end position="129"/>
    </location>
</feature>
<keyword evidence="2" id="KW-1133">Transmembrane helix</keyword>
<reference evidence="3 4" key="1">
    <citation type="submission" date="2024-02" db="EMBL/GenBank/DDBJ databases">
        <title>Deinococcus carri NBRC 110142.</title>
        <authorList>
            <person name="Ichikawa N."/>
            <person name="Katano-Makiyama Y."/>
            <person name="Hidaka K."/>
        </authorList>
    </citation>
    <scope>NUCLEOTIDE SEQUENCE [LARGE SCALE GENOMIC DNA]</scope>
    <source>
        <strain evidence="3 4">NBRC 110142</strain>
    </source>
</reference>